<comment type="caution">
    <text evidence="2">Lacks conserved residue(s) required for the propagation of feature annotation.</text>
</comment>
<reference evidence="3" key="1">
    <citation type="submission" date="2023-01" db="EMBL/GenBank/DDBJ databases">
        <title>Genome assembly of the deep-sea coral Lophelia pertusa.</title>
        <authorList>
            <person name="Herrera S."/>
            <person name="Cordes E."/>
        </authorList>
    </citation>
    <scope>NUCLEOTIDE SEQUENCE</scope>
    <source>
        <strain evidence="3">USNM1676648</strain>
        <tissue evidence="3">Polyp</tissue>
    </source>
</reference>
<dbReference type="GO" id="GO:0005773">
    <property type="term" value="C:vacuole"/>
    <property type="evidence" value="ECO:0007669"/>
    <property type="project" value="TreeGrafter"/>
</dbReference>
<evidence type="ECO:0000313" key="4">
    <source>
        <dbReference type="Proteomes" id="UP001163046"/>
    </source>
</evidence>
<dbReference type="EMBL" id="MU827779">
    <property type="protein sequence ID" value="KAJ7339369.1"/>
    <property type="molecule type" value="Genomic_DNA"/>
</dbReference>
<dbReference type="PANTHER" id="PTHR11315">
    <property type="entry name" value="PROTEASE FAMILY C26 GAMMA-GLUTAMYL HYDROLASE"/>
    <property type="match status" value="1"/>
</dbReference>
<dbReference type="Gene3D" id="3.40.50.880">
    <property type="match status" value="1"/>
</dbReference>
<dbReference type="PROSITE" id="PS51275">
    <property type="entry name" value="PEPTIDASE_C26_GGH"/>
    <property type="match status" value="1"/>
</dbReference>
<name>A0A9X0CI91_9CNID</name>
<evidence type="ECO:0000256" key="1">
    <source>
        <dbReference type="PIRSR" id="PIRSR615527-1"/>
    </source>
</evidence>
<keyword evidence="4" id="KW-1185">Reference proteome</keyword>
<gene>
    <name evidence="3" type="ORF">OS493_005763</name>
</gene>
<feature type="active site" description="Proton donor" evidence="1">
    <location>
        <position position="14"/>
    </location>
</feature>
<dbReference type="SUPFAM" id="SSF52317">
    <property type="entry name" value="Class I glutamine amidotransferase-like"/>
    <property type="match status" value="1"/>
</dbReference>
<evidence type="ECO:0000313" key="3">
    <source>
        <dbReference type="EMBL" id="KAJ7339369.1"/>
    </source>
</evidence>
<dbReference type="PANTHER" id="PTHR11315:SF0">
    <property type="entry name" value="FOLATE GAMMA-GLUTAMYL HYDROLASE"/>
    <property type="match status" value="1"/>
</dbReference>
<proteinExistence type="predicted"/>
<protein>
    <recommendedName>
        <fullName evidence="5">Gamma-glutamyl hydrolase</fullName>
    </recommendedName>
</protein>
<dbReference type="GO" id="GO:0046900">
    <property type="term" value="P:tetrahydrofolylpolyglutamate metabolic process"/>
    <property type="evidence" value="ECO:0007669"/>
    <property type="project" value="TreeGrafter"/>
</dbReference>
<dbReference type="OrthoDB" id="64220at2759"/>
<evidence type="ECO:0000256" key="2">
    <source>
        <dbReference type="PROSITE-ProRule" id="PRU00607"/>
    </source>
</evidence>
<evidence type="ECO:0008006" key="5">
    <source>
        <dbReference type="Google" id="ProtNLM"/>
    </source>
</evidence>
<organism evidence="3 4">
    <name type="scientific">Desmophyllum pertusum</name>
    <dbReference type="NCBI Taxonomy" id="174260"/>
    <lineage>
        <taxon>Eukaryota</taxon>
        <taxon>Metazoa</taxon>
        <taxon>Cnidaria</taxon>
        <taxon>Anthozoa</taxon>
        <taxon>Hexacorallia</taxon>
        <taxon>Scleractinia</taxon>
        <taxon>Caryophylliina</taxon>
        <taxon>Caryophylliidae</taxon>
        <taxon>Desmophyllum</taxon>
    </lineage>
</organism>
<dbReference type="InterPro" id="IPR029062">
    <property type="entry name" value="Class_I_gatase-like"/>
</dbReference>
<accession>A0A9X0CI91</accession>
<sequence length="87" mass="10584">MEARKYPIYMLQWHPAKPQFEWSTERDFKHTQEAILAGQYFANFFVNQARLSSHRFPSRKEEKAALIYKKYPIFTGDIVIMIQCYFW</sequence>
<dbReference type="AlphaFoldDB" id="A0A9X0CI91"/>
<dbReference type="GO" id="GO:0034722">
    <property type="term" value="F:gamma-glutamyl-peptidase activity"/>
    <property type="evidence" value="ECO:0007669"/>
    <property type="project" value="TreeGrafter"/>
</dbReference>
<dbReference type="InterPro" id="IPR015527">
    <property type="entry name" value="Pept_C26_g-glut_hydrolase"/>
</dbReference>
<dbReference type="Proteomes" id="UP001163046">
    <property type="component" value="Unassembled WGS sequence"/>
</dbReference>
<comment type="caution">
    <text evidence="3">The sequence shown here is derived from an EMBL/GenBank/DDBJ whole genome shotgun (WGS) entry which is preliminary data.</text>
</comment>